<dbReference type="Pfam" id="PF01844">
    <property type="entry name" value="HNH"/>
    <property type="match status" value="1"/>
</dbReference>
<comment type="caution">
    <text evidence="2">The sequence shown here is derived from an EMBL/GenBank/DDBJ whole genome shotgun (WGS) entry which is preliminary data.</text>
</comment>
<dbReference type="CDD" id="cd00085">
    <property type="entry name" value="HNHc"/>
    <property type="match status" value="1"/>
</dbReference>
<evidence type="ECO:0000259" key="1">
    <source>
        <dbReference type="Pfam" id="PF01844"/>
    </source>
</evidence>
<reference evidence="2 3" key="1">
    <citation type="submission" date="2024-09" db="EMBL/GenBank/DDBJ databases">
        <authorList>
            <person name="Sun Q."/>
            <person name="Mori K."/>
        </authorList>
    </citation>
    <scope>NUCLEOTIDE SEQUENCE [LARGE SCALE GENOMIC DNA]</scope>
    <source>
        <strain evidence="2 3">JCM 3028</strain>
    </source>
</reference>
<dbReference type="EMBL" id="JBHMBS010000031">
    <property type="protein sequence ID" value="MFB9681230.1"/>
    <property type="molecule type" value="Genomic_DNA"/>
</dbReference>
<dbReference type="GO" id="GO:0004519">
    <property type="term" value="F:endonuclease activity"/>
    <property type="evidence" value="ECO:0007669"/>
    <property type="project" value="UniProtKB-KW"/>
</dbReference>
<gene>
    <name evidence="2" type="ORF">ACFFRH_37620</name>
</gene>
<evidence type="ECO:0000313" key="2">
    <source>
        <dbReference type="EMBL" id="MFB9681230.1"/>
    </source>
</evidence>
<dbReference type="Gene3D" id="1.10.30.50">
    <property type="match status" value="1"/>
</dbReference>
<feature type="domain" description="HNH" evidence="1">
    <location>
        <begin position="82"/>
        <end position="134"/>
    </location>
</feature>
<evidence type="ECO:0000313" key="3">
    <source>
        <dbReference type="Proteomes" id="UP001589610"/>
    </source>
</evidence>
<keyword evidence="2" id="KW-0378">Hydrolase</keyword>
<dbReference type="InterPro" id="IPR002711">
    <property type="entry name" value="HNH"/>
</dbReference>
<dbReference type="Proteomes" id="UP001589610">
    <property type="component" value="Unassembled WGS sequence"/>
</dbReference>
<sequence length="143" mass="16184">MCALEECEQEFTPKYKTQRCCCEKHGKLLYNRESRADGRQQREPWNDARKERYHRRRALKKAASTGNPVRFSEIAERDQWNCGICGGSVDASTEWPHPLSPSLDHVVALTKGGIHDPANVQLAHLNCNTIKSNRDGLPLLLTG</sequence>
<name>A0ABV5TQ25_9ACTN</name>
<accession>A0ABV5TQ25</accession>
<organism evidence="2 3">
    <name type="scientific">Streptosporangium vulgare</name>
    <dbReference type="NCBI Taxonomy" id="46190"/>
    <lineage>
        <taxon>Bacteria</taxon>
        <taxon>Bacillati</taxon>
        <taxon>Actinomycetota</taxon>
        <taxon>Actinomycetes</taxon>
        <taxon>Streptosporangiales</taxon>
        <taxon>Streptosporangiaceae</taxon>
        <taxon>Streptosporangium</taxon>
    </lineage>
</organism>
<proteinExistence type="predicted"/>
<keyword evidence="3" id="KW-1185">Reference proteome</keyword>
<keyword evidence="2" id="KW-0255">Endonuclease</keyword>
<keyword evidence="2" id="KW-0540">Nuclease</keyword>
<protein>
    <submittedName>
        <fullName evidence="2">HNH endonuclease</fullName>
    </submittedName>
</protein>
<dbReference type="RefSeq" id="WP_386162317.1">
    <property type="nucleotide sequence ID" value="NZ_JBHMBS010000031.1"/>
</dbReference>
<dbReference type="InterPro" id="IPR003615">
    <property type="entry name" value="HNH_nuc"/>
</dbReference>